<dbReference type="InterPro" id="IPR050300">
    <property type="entry name" value="GDXG_lipolytic_enzyme"/>
</dbReference>
<accession>A0A4Z1PFH8</accession>
<sequence length="376" mass="41323">MGGLFTFQPFKALYALIAVLVEAMKFPLWVIMYLPAAGRPHRSWSHQQAIRMKIVKAFLKHSSAVEVKTPLSLAPGPEKTRFIAIEPAHAKYYQGPLDDKEIKPEKIGCTWTPKPVGKGDIYNPDLDVVLHFHGGAYVIGDGRDHDTGFMAKTFLKHGKVTHVVTPQYRLSSNPGGRFPAAFQDAVTAYSYLIHTLKVPADRITLSGDSAGGNLALALLRYIADFGKEVDLPWPGCVWLWSPWVDVEAGRDPININASPNQATDYLGGGFGKWGVESFAPKGKVDSANPYLTPLGNAFKSKTPIFVQTGDAEVLYDDDVEIASQFKKIAGNKVELEVKKGMPHDIILIGHILGFNKEAGEVATKAGEFLRRERARL</sequence>
<keyword evidence="4" id="KW-0812">Transmembrane</keyword>
<gene>
    <name evidence="6" type="ORF">E6O75_ATG05466</name>
</gene>
<evidence type="ECO:0000256" key="4">
    <source>
        <dbReference type="SAM" id="Phobius"/>
    </source>
</evidence>
<evidence type="ECO:0000256" key="1">
    <source>
        <dbReference type="ARBA" id="ARBA00010515"/>
    </source>
</evidence>
<dbReference type="GO" id="GO:0016787">
    <property type="term" value="F:hydrolase activity"/>
    <property type="evidence" value="ECO:0007669"/>
    <property type="project" value="UniProtKB-KW"/>
</dbReference>
<feature type="transmembrane region" description="Helical" evidence="4">
    <location>
        <begin position="12"/>
        <end position="34"/>
    </location>
</feature>
<dbReference type="InterPro" id="IPR029058">
    <property type="entry name" value="AB_hydrolase_fold"/>
</dbReference>
<keyword evidence="2" id="KW-0378">Hydrolase</keyword>
<keyword evidence="4" id="KW-1133">Transmembrane helix</keyword>
<dbReference type="Proteomes" id="UP000298493">
    <property type="component" value="Unassembled WGS sequence"/>
</dbReference>
<dbReference type="InterPro" id="IPR013094">
    <property type="entry name" value="AB_hydrolase_3"/>
</dbReference>
<dbReference type="InterPro" id="IPR033140">
    <property type="entry name" value="Lipase_GDXG_put_SER_AS"/>
</dbReference>
<dbReference type="STRING" id="86259.A0A4Z1PFH8"/>
<dbReference type="PANTHER" id="PTHR48081">
    <property type="entry name" value="AB HYDROLASE SUPERFAMILY PROTEIN C4A8.06C"/>
    <property type="match status" value="1"/>
</dbReference>
<keyword evidence="4" id="KW-0472">Membrane</keyword>
<dbReference type="PANTHER" id="PTHR48081:SF8">
    <property type="entry name" value="ALPHA_BETA HYDROLASE FOLD-3 DOMAIN-CONTAINING PROTEIN-RELATED"/>
    <property type="match status" value="1"/>
</dbReference>
<dbReference type="SUPFAM" id="SSF53474">
    <property type="entry name" value="alpha/beta-Hydrolases"/>
    <property type="match status" value="1"/>
</dbReference>
<proteinExistence type="inferred from homology"/>
<dbReference type="EMBL" id="SNSC02000010">
    <property type="protein sequence ID" value="TID20702.1"/>
    <property type="molecule type" value="Genomic_DNA"/>
</dbReference>
<evidence type="ECO:0000256" key="3">
    <source>
        <dbReference type="PROSITE-ProRule" id="PRU10038"/>
    </source>
</evidence>
<dbReference type="Gene3D" id="3.40.50.1820">
    <property type="entry name" value="alpha/beta hydrolase"/>
    <property type="match status" value="1"/>
</dbReference>
<evidence type="ECO:0000256" key="2">
    <source>
        <dbReference type="ARBA" id="ARBA00022801"/>
    </source>
</evidence>
<organism evidence="6 7">
    <name type="scientific">Venturia nashicola</name>
    <dbReference type="NCBI Taxonomy" id="86259"/>
    <lineage>
        <taxon>Eukaryota</taxon>
        <taxon>Fungi</taxon>
        <taxon>Dikarya</taxon>
        <taxon>Ascomycota</taxon>
        <taxon>Pezizomycotina</taxon>
        <taxon>Dothideomycetes</taxon>
        <taxon>Pleosporomycetidae</taxon>
        <taxon>Venturiales</taxon>
        <taxon>Venturiaceae</taxon>
        <taxon>Venturia</taxon>
    </lineage>
</organism>
<dbReference type="AlphaFoldDB" id="A0A4Z1PFH8"/>
<dbReference type="PROSITE" id="PS01174">
    <property type="entry name" value="LIPASE_GDXG_SER"/>
    <property type="match status" value="1"/>
</dbReference>
<reference evidence="6 7" key="1">
    <citation type="submission" date="2019-04" db="EMBL/GenBank/DDBJ databases">
        <title>High contiguity whole genome sequence and gene annotation resource for two Venturia nashicola isolates.</title>
        <authorList>
            <person name="Prokchorchik M."/>
            <person name="Won K."/>
            <person name="Lee Y."/>
            <person name="Choi E.D."/>
            <person name="Segonzac C."/>
            <person name="Sohn K.H."/>
        </authorList>
    </citation>
    <scope>NUCLEOTIDE SEQUENCE [LARGE SCALE GENOMIC DNA]</scope>
    <source>
        <strain evidence="6 7">PRI2</strain>
    </source>
</reference>
<evidence type="ECO:0000313" key="6">
    <source>
        <dbReference type="EMBL" id="TID20702.1"/>
    </source>
</evidence>
<keyword evidence="7" id="KW-1185">Reference proteome</keyword>
<feature type="domain" description="Alpha/beta hydrolase fold-3" evidence="5">
    <location>
        <begin position="129"/>
        <end position="346"/>
    </location>
</feature>
<evidence type="ECO:0000259" key="5">
    <source>
        <dbReference type="Pfam" id="PF07859"/>
    </source>
</evidence>
<comment type="similarity">
    <text evidence="1">Belongs to the 'GDXG' lipolytic enzyme family.</text>
</comment>
<dbReference type="Pfam" id="PF07859">
    <property type="entry name" value="Abhydrolase_3"/>
    <property type="match status" value="1"/>
</dbReference>
<comment type="caution">
    <text evidence="6">The sequence shown here is derived from an EMBL/GenBank/DDBJ whole genome shotgun (WGS) entry which is preliminary data.</text>
</comment>
<evidence type="ECO:0000313" key="7">
    <source>
        <dbReference type="Proteomes" id="UP000298493"/>
    </source>
</evidence>
<feature type="active site" evidence="3">
    <location>
        <position position="209"/>
    </location>
</feature>
<dbReference type="OrthoDB" id="2152029at2759"/>
<protein>
    <recommendedName>
        <fullName evidence="5">Alpha/beta hydrolase fold-3 domain-containing protein</fullName>
    </recommendedName>
</protein>
<name>A0A4Z1PFH8_9PEZI</name>